<dbReference type="InterPro" id="IPR008991">
    <property type="entry name" value="Translation_prot_SH3-like_sf"/>
</dbReference>
<comment type="caution">
    <text evidence="2">The sequence shown here is derived from an EMBL/GenBank/DDBJ whole genome shotgun (WGS) entry which is preliminary data.</text>
</comment>
<evidence type="ECO:0000313" key="2">
    <source>
        <dbReference type="EMBL" id="TVU15590.1"/>
    </source>
</evidence>
<evidence type="ECO:0000256" key="1">
    <source>
        <dbReference type="SAM" id="Phobius"/>
    </source>
</evidence>
<keyword evidence="1" id="KW-0812">Transmembrane</keyword>
<sequence length="389" mass="44155">MTAMELVRAGRRALGPMGRNFPLLVDGGAAFSAFLHGPGVSIITYRRVRLRDREFCVNSLAFEDASAASASRVTLSLLIRKPAGFFLRPIPHASAYASTPLLTGSRCMSTNRASNNGRWYDDSRMFLLQMYLYFNDLVTRNHAATVMSVEKVRTEIMADVYKFFQDTTWRWIGILTASLSGTVTLSYILFEKRASMTEENLEKKQEHVEKRQEHLEKRQDAQDREMKLLKVQLGMYMAGNNNLDDSFSALHADHVGVGSLILINDSACKVIQVVPENDDTIRFICNDFFTGKRLELMIPCEYYLKMPHVTSERCIVLSVSSESHSITVRSEVSHKKKDIKAEPDMIAKIQNMKSSRAFVTITSCIGREIVTDAWEEPNTWSWFGMFKRG</sequence>
<keyword evidence="1" id="KW-1133">Transmembrane helix</keyword>
<organism evidence="2 3">
    <name type="scientific">Eragrostis curvula</name>
    <name type="common">weeping love grass</name>
    <dbReference type="NCBI Taxonomy" id="38414"/>
    <lineage>
        <taxon>Eukaryota</taxon>
        <taxon>Viridiplantae</taxon>
        <taxon>Streptophyta</taxon>
        <taxon>Embryophyta</taxon>
        <taxon>Tracheophyta</taxon>
        <taxon>Spermatophyta</taxon>
        <taxon>Magnoliopsida</taxon>
        <taxon>Liliopsida</taxon>
        <taxon>Poales</taxon>
        <taxon>Poaceae</taxon>
        <taxon>PACMAD clade</taxon>
        <taxon>Chloridoideae</taxon>
        <taxon>Eragrostideae</taxon>
        <taxon>Eragrostidinae</taxon>
        <taxon>Eragrostis</taxon>
    </lineage>
</organism>
<feature type="transmembrane region" description="Helical" evidence="1">
    <location>
        <begin position="21"/>
        <end position="45"/>
    </location>
</feature>
<keyword evidence="1" id="KW-0472">Membrane</keyword>
<dbReference type="SUPFAM" id="SSF50104">
    <property type="entry name" value="Translation proteins SH3-like domain"/>
    <property type="match status" value="1"/>
</dbReference>
<name>A0A5J9TW18_9POAL</name>
<dbReference type="AlphaFoldDB" id="A0A5J9TW18"/>
<proteinExistence type="predicted"/>
<dbReference type="Proteomes" id="UP000324897">
    <property type="component" value="Unassembled WGS sequence"/>
</dbReference>
<gene>
    <name evidence="2" type="ORF">EJB05_39120</name>
</gene>
<dbReference type="Gramene" id="TVU15590">
    <property type="protein sequence ID" value="TVU15590"/>
    <property type="gene ID" value="EJB05_39120"/>
</dbReference>
<reference evidence="2 3" key="1">
    <citation type="journal article" date="2019" name="Sci. Rep.">
        <title>A high-quality genome of Eragrostis curvula grass provides insights into Poaceae evolution and supports new strategies to enhance forage quality.</title>
        <authorList>
            <person name="Carballo J."/>
            <person name="Santos B.A.C.M."/>
            <person name="Zappacosta D."/>
            <person name="Garbus I."/>
            <person name="Selva J.P."/>
            <person name="Gallo C.A."/>
            <person name="Diaz A."/>
            <person name="Albertini E."/>
            <person name="Caccamo M."/>
            <person name="Echenique V."/>
        </authorList>
    </citation>
    <scope>NUCLEOTIDE SEQUENCE [LARGE SCALE GENOMIC DNA]</scope>
    <source>
        <strain evidence="3">cv. Victoria</strain>
        <tissue evidence="2">Leaf</tissue>
    </source>
</reference>
<evidence type="ECO:0000313" key="3">
    <source>
        <dbReference type="Proteomes" id="UP000324897"/>
    </source>
</evidence>
<dbReference type="EMBL" id="RWGY01000031">
    <property type="protein sequence ID" value="TVU15590.1"/>
    <property type="molecule type" value="Genomic_DNA"/>
</dbReference>
<accession>A0A5J9TW18</accession>
<protein>
    <submittedName>
        <fullName evidence="2">Uncharacterized protein</fullName>
    </submittedName>
</protein>
<keyword evidence="3" id="KW-1185">Reference proteome</keyword>